<evidence type="ECO:0000313" key="2">
    <source>
        <dbReference type="EMBL" id="RKO84251.1"/>
    </source>
</evidence>
<accession>A0A4P9VX06</accession>
<reference evidence="3" key="1">
    <citation type="journal article" date="2018" name="Nat. Microbiol.">
        <title>Leveraging single-cell genomics to expand the fungal tree of life.</title>
        <authorList>
            <person name="Ahrendt S.R."/>
            <person name="Quandt C.A."/>
            <person name="Ciobanu D."/>
            <person name="Clum A."/>
            <person name="Salamov A."/>
            <person name="Andreopoulos B."/>
            <person name="Cheng J.F."/>
            <person name="Woyke T."/>
            <person name="Pelin A."/>
            <person name="Henrissat B."/>
            <person name="Reynolds N.K."/>
            <person name="Benny G.L."/>
            <person name="Smith M.E."/>
            <person name="James T.Y."/>
            <person name="Grigoriev I.V."/>
        </authorList>
    </citation>
    <scope>NUCLEOTIDE SEQUENCE [LARGE SCALE GENOMIC DNA]</scope>
</reference>
<organism evidence="2 3">
    <name type="scientific">Blyttiomyces helicus</name>
    <dbReference type="NCBI Taxonomy" id="388810"/>
    <lineage>
        <taxon>Eukaryota</taxon>
        <taxon>Fungi</taxon>
        <taxon>Fungi incertae sedis</taxon>
        <taxon>Chytridiomycota</taxon>
        <taxon>Chytridiomycota incertae sedis</taxon>
        <taxon>Chytridiomycetes</taxon>
        <taxon>Chytridiomycetes incertae sedis</taxon>
        <taxon>Blyttiomyces</taxon>
    </lineage>
</organism>
<protein>
    <submittedName>
        <fullName evidence="2">Uncharacterized protein</fullName>
    </submittedName>
</protein>
<name>A0A4P9VX06_9FUNG</name>
<keyword evidence="3" id="KW-1185">Reference proteome</keyword>
<feature type="compositionally biased region" description="Polar residues" evidence="1">
    <location>
        <begin position="188"/>
        <end position="198"/>
    </location>
</feature>
<evidence type="ECO:0000313" key="3">
    <source>
        <dbReference type="Proteomes" id="UP000269721"/>
    </source>
</evidence>
<feature type="compositionally biased region" description="Gly residues" evidence="1">
    <location>
        <begin position="212"/>
        <end position="223"/>
    </location>
</feature>
<feature type="compositionally biased region" description="Basic and acidic residues" evidence="1">
    <location>
        <begin position="63"/>
        <end position="77"/>
    </location>
</feature>
<feature type="compositionally biased region" description="Basic and acidic residues" evidence="1">
    <location>
        <begin position="201"/>
        <end position="210"/>
    </location>
</feature>
<feature type="region of interest" description="Disordered" evidence="1">
    <location>
        <begin position="182"/>
        <end position="235"/>
    </location>
</feature>
<dbReference type="AlphaFoldDB" id="A0A4P9VX06"/>
<proteinExistence type="predicted"/>
<evidence type="ECO:0000256" key="1">
    <source>
        <dbReference type="SAM" id="MobiDB-lite"/>
    </source>
</evidence>
<sequence>MPLDQGGHEGLAGAAGKGADWLEHDLGQWGEADPGHADQGGTEVVEKGSAENVDEVAPPGEGVEGREDAAGQGREEGASPLAYRLMRDNGRFLGSTGYPPCAPLRNSSSIVRLTAIEKRGVCGLEGEKAEKEGVEGKEGRKRRALSEVGSALWRRKGLKPRRTDDWGAHSATSVAVFIGPLARRPRQTEPTRQMTPSQRELPVEGGRETGWEGWGQAGSGGAGAEKLGQAARSET</sequence>
<dbReference type="EMBL" id="ML000318">
    <property type="protein sequence ID" value="RKO84251.1"/>
    <property type="molecule type" value="Genomic_DNA"/>
</dbReference>
<feature type="region of interest" description="Disordered" evidence="1">
    <location>
        <begin position="1"/>
        <end position="78"/>
    </location>
</feature>
<dbReference type="Proteomes" id="UP000269721">
    <property type="component" value="Unassembled WGS sequence"/>
</dbReference>
<gene>
    <name evidence="2" type="ORF">BDK51DRAFT_50724</name>
</gene>